<reference evidence="8" key="1">
    <citation type="submission" date="2021-01" db="EMBL/GenBank/DDBJ databases">
        <authorList>
            <person name="Corre E."/>
            <person name="Pelletier E."/>
            <person name="Niang G."/>
            <person name="Scheremetjew M."/>
            <person name="Finn R."/>
            <person name="Kale V."/>
            <person name="Holt S."/>
            <person name="Cochrane G."/>
            <person name="Meng A."/>
            <person name="Brown T."/>
            <person name="Cohen L."/>
        </authorList>
    </citation>
    <scope>NUCLEOTIDE SEQUENCE</scope>
    <source>
        <strain evidence="8">SAG 36.94</strain>
    </source>
</reference>
<dbReference type="SMART" id="SM00777">
    <property type="entry name" value="Mad3_BUB1_I"/>
    <property type="match status" value="1"/>
</dbReference>
<dbReference type="GO" id="GO:0005524">
    <property type="term" value="F:ATP binding"/>
    <property type="evidence" value="ECO:0007669"/>
    <property type="project" value="InterPro"/>
</dbReference>
<dbReference type="InterPro" id="IPR015661">
    <property type="entry name" value="Bub1/Mad3"/>
</dbReference>
<dbReference type="Pfam" id="PF00069">
    <property type="entry name" value="Pkinase"/>
    <property type="match status" value="1"/>
</dbReference>
<keyword evidence="2" id="KW-0158">Chromosome</keyword>
<name>A0A7S1XHP9_9RHOD</name>
<proteinExistence type="predicted"/>
<dbReference type="InterPro" id="IPR000719">
    <property type="entry name" value="Prot_kinase_dom"/>
</dbReference>
<dbReference type="GO" id="GO:0004672">
    <property type="term" value="F:protein kinase activity"/>
    <property type="evidence" value="ECO:0007669"/>
    <property type="project" value="InterPro"/>
</dbReference>
<comment type="subcellular location">
    <subcellularLocation>
        <location evidence="1">Chromosome</location>
        <location evidence="1">Centromere</location>
        <location evidence="1">Kinetochore</location>
    </subcellularLocation>
</comment>
<protein>
    <recommendedName>
        <fullName evidence="9">Protein kinase domain-containing protein</fullName>
    </recommendedName>
</protein>
<dbReference type="InterPro" id="IPR011009">
    <property type="entry name" value="Kinase-like_dom_sf"/>
</dbReference>
<feature type="region of interest" description="Disordered" evidence="5">
    <location>
        <begin position="222"/>
        <end position="257"/>
    </location>
</feature>
<feature type="domain" description="Protein kinase" evidence="6">
    <location>
        <begin position="454"/>
        <end position="786"/>
    </location>
</feature>
<evidence type="ECO:0000256" key="5">
    <source>
        <dbReference type="SAM" id="MobiDB-lite"/>
    </source>
</evidence>
<sequence>MEGMEWEDAKENVQPLSRGRQPVDFCVNERTIPDPAAFEEEIELYGRSKIFEDDADADPLSPWIKYIRWMQEKANTVSALSSDQMIEVLQRCCSEFAMTPKYANDPRFLRVFVRYADMASDPLQVFRYMASQGIGQELALYFEALAVVYESRRNYVEAGATYESGVRKRARPVERLVSRHQEFKARMVAREERRLRRERRRNSNERVPLTDVVSRDIRHIGDHFENQSNQPEQPRLSRTSSRHNAGQPRDTGRKTERAFKIYSDTIEEIVEDADAAGSFPCLLDEVKENRAKATPWTEGAGIVDSSHAVMKVPAFLVHEDEVEVKVGAGTNPEVAVPPSPTMTINTRNAIADFETMVNAPLPFVEREDTTLVIPIQRKPEDFTIYEELPAEKPVQELVDGIVDPFAENVRLDVETLLTEWYSANKAYHMISEDLNPRRGSILHLGSSEEEKVELCVQATLGKGRYATVYLVETISAGDLSFSTIEDEDAEGAMELALKVQKPSCPMEFYICTELAKRVPSDLRSSIVRVKAMFESDTSSYLLMSAGNKGTLQDLLNLYRTTGQGTSEGSLDETLVMFFAIELLRILDGLHSAGFIHSDIKPDNLLVRFETPETPLGPWEPNGVGGWNNMGLVLIDFGRALDVSLYGKIGATKFRGDHGAETFGCLEMTSGQPWSFQADTYAVAATVYLLLTGRDMKLITSNLGGKLAPEIHYKRYWKKDLWSEFFDRMLNLGTAGAGESVEMVRVLRSRFEEALLSDEKRARSLKGLVVRMGILLSESDSLSTVEY</sequence>
<feature type="domain" description="BUB1 N-terminal" evidence="7">
    <location>
        <begin position="38"/>
        <end position="211"/>
    </location>
</feature>
<dbReference type="AlphaFoldDB" id="A0A7S1XHP9"/>
<dbReference type="PANTHER" id="PTHR14030">
    <property type="entry name" value="MITOTIC CHECKPOINT SERINE/THREONINE-PROTEIN KINASE BUB1"/>
    <property type="match status" value="1"/>
</dbReference>
<dbReference type="GO" id="GO:0007094">
    <property type="term" value="P:mitotic spindle assembly checkpoint signaling"/>
    <property type="evidence" value="ECO:0007669"/>
    <property type="project" value="InterPro"/>
</dbReference>
<dbReference type="Pfam" id="PF08311">
    <property type="entry name" value="Mad3_BUB1_I"/>
    <property type="match status" value="1"/>
</dbReference>
<organism evidence="8">
    <name type="scientific">Compsopogon caeruleus</name>
    <dbReference type="NCBI Taxonomy" id="31354"/>
    <lineage>
        <taxon>Eukaryota</taxon>
        <taxon>Rhodophyta</taxon>
        <taxon>Compsopogonophyceae</taxon>
        <taxon>Compsopogonales</taxon>
        <taxon>Compsopogonaceae</taxon>
        <taxon>Compsopogon</taxon>
    </lineage>
</organism>
<accession>A0A7S1XHP9</accession>
<evidence type="ECO:0000256" key="1">
    <source>
        <dbReference type="ARBA" id="ARBA00004629"/>
    </source>
</evidence>
<evidence type="ECO:0000259" key="7">
    <source>
        <dbReference type="PROSITE" id="PS51489"/>
    </source>
</evidence>
<evidence type="ECO:0000313" key="8">
    <source>
        <dbReference type="EMBL" id="CAD9238017.1"/>
    </source>
</evidence>
<evidence type="ECO:0000256" key="2">
    <source>
        <dbReference type="ARBA" id="ARBA00022454"/>
    </source>
</evidence>
<dbReference type="SMART" id="SM00220">
    <property type="entry name" value="S_TKc"/>
    <property type="match status" value="1"/>
</dbReference>
<dbReference type="EMBL" id="HBGH01018187">
    <property type="protein sequence ID" value="CAD9238017.1"/>
    <property type="molecule type" value="Transcribed_RNA"/>
</dbReference>
<dbReference type="Gene3D" id="1.10.510.10">
    <property type="entry name" value="Transferase(Phosphotransferase) domain 1"/>
    <property type="match status" value="1"/>
</dbReference>
<evidence type="ECO:0008006" key="9">
    <source>
        <dbReference type="Google" id="ProtNLM"/>
    </source>
</evidence>
<dbReference type="PANTHER" id="PTHR14030:SF4">
    <property type="entry name" value="BUB1 KINASE, ISOFORM A-RELATED"/>
    <property type="match status" value="1"/>
</dbReference>
<dbReference type="SUPFAM" id="SSF56112">
    <property type="entry name" value="Protein kinase-like (PK-like)"/>
    <property type="match status" value="1"/>
</dbReference>
<evidence type="ECO:0000256" key="4">
    <source>
        <dbReference type="ARBA" id="ARBA00023328"/>
    </source>
</evidence>
<dbReference type="InterPro" id="IPR013212">
    <property type="entry name" value="Mad3/Bub1_I"/>
</dbReference>
<dbReference type="Gene3D" id="1.25.40.430">
    <property type="match status" value="1"/>
</dbReference>
<dbReference type="PROSITE" id="PS00108">
    <property type="entry name" value="PROTEIN_KINASE_ST"/>
    <property type="match status" value="1"/>
</dbReference>
<dbReference type="PROSITE" id="PS51489">
    <property type="entry name" value="BUB1_N"/>
    <property type="match status" value="1"/>
</dbReference>
<dbReference type="GO" id="GO:0032991">
    <property type="term" value="C:protein-containing complex"/>
    <property type="evidence" value="ECO:0007669"/>
    <property type="project" value="UniProtKB-ARBA"/>
</dbReference>
<dbReference type="GO" id="GO:0000776">
    <property type="term" value="C:kinetochore"/>
    <property type="evidence" value="ECO:0007669"/>
    <property type="project" value="UniProtKB-KW"/>
</dbReference>
<evidence type="ECO:0000256" key="3">
    <source>
        <dbReference type="ARBA" id="ARBA00022838"/>
    </source>
</evidence>
<dbReference type="InterPro" id="IPR008271">
    <property type="entry name" value="Ser/Thr_kinase_AS"/>
</dbReference>
<feature type="compositionally biased region" description="Polar residues" evidence="5">
    <location>
        <begin position="226"/>
        <end position="244"/>
    </location>
</feature>
<dbReference type="PROSITE" id="PS50011">
    <property type="entry name" value="PROTEIN_KINASE_DOM"/>
    <property type="match status" value="1"/>
</dbReference>
<gene>
    <name evidence="8" type="ORF">CCAE0312_LOCUS10118</name>
</gene>
<dbReference type="GO" id="GO:0051754">
    <property type="term" value="P:meiotic sister chromatid cohesion, centromeric"/>
    <property type="evidence" value="ECO:0007669"/>
    <property type="project" value="TreeGrafter"/>
</dbReference>
<keyword evidence="3" id="KW-0995">Kinetochore</keyword>
<keyword evidence="4" id="KW-0137">Centromere</keyword>
<evidence type="ECO:0000259" key="6">
    <source>
        <dbReference type="PROSITE" id="PS50011"/>
    </source>
</evidence>